<accession>A0A8T0FFK3</accession>
<organism evidence="2 3">
    <name type="scientific">Argiope bruennichi</name>
    <name type="common">Wasp spider</name>
    <name type="synonym">Aranea bruennichi</name>
    <dbReference type="NCBI Taxonomy" id="94029"/>
    <lineage>
        <taxon>Eukaryota</taxon>
        <taxon>Metazoa</taxon>
        <taxon>Ecdysozoa</taxon>
        <taxon>Arthropoda</taxon>
        <taxon>Chelicerata</taxon>
        <taxon>Arachnida</taxon>
        <taxon>Araneae</taxon>
        <taxon>Araneomorphae</taxon>
        <taxon>Entelegynae</taxon>
        <taxon>Araneoidea</taxon>
        <taxon>Araneidae</taxon>
        <taxon>Argiope</taxon>
    </lineage>
</organism>
<feature type="compositionally biased region" description="Basic and acidic residues" evidence="1">
    <location>
        <begin position="33"/>
        <end position="54"/>
    </location>
</feature>
<gene>
    <name evidence="2" type="ORF">HNY73_009750</name>
</gene>
<reference evidence="2" key="2">
    <citation type="submission" date="2020-06" db="EMBL/GenBank/DDBJ databases">
        <authorList>
            <person name="Sheffer M."/>
        </authorList>
    </citation>
    <scope>NUCLEOTIDE SEQUENCE</scope>
</reference>
<dbReference type="AlphaFoldDB" id="A0A8T0FFK3"/>
<sequence>MKPNKNAWSGRCLEQSRDGATCPIDRPLPAEAPADRSSDMDADQRDLKDDEAKGEKELLHKGEMNHYKQDLQDIIGLGDDPVREVKGGEAIMAPGISGVPLLGDPPGIYITPASQYRQWNTGYNVDYYRMDLL</sequence>
<protein>
    <submittedName>
        <fullName evidence="2">Uncharacterized protein</fullName>
    </submittedName>
</protein>
<name>A0A8T0FFK3_ARGBR</name>
<reference evidence="2" key="1">
    <citation type="journal article" date="2020" name="bioRxiv">
        <title>Chromosome-level reference genome of the European wasp spider Argiope bruennichi: a resource for studies on range expansion and evolutionary adaptation.</title>
        <authorList>
            <person name="Sheffer M.M."/>
            <person name="Hoppe A."/>
            <person name="Krehenwinkel H."/>
            <person name="Uhl G."/>
            <person name="Kuss A.W."/>
            <person name="Jensen L."/>
            <person name="Jensen C."/>
            <person name="Gillespie R.G."/>
            <person name="Hoff K.J."/>
            <person name="Prost S."/>
        </authorList>
    </citation>
    <scope>NUCLEOTIDE SEQUENCE</scope>
</reference>
<feature type="region of interest" description="Disordered" evidence="1">
    <location>
        <begin position="1"/>
        <end position="54"/>
    </location>
</feature>
<evidence type="ECO:0000313" key="2">
    <source>
        <dbReference type="EMBL" id="KAF8788219.1"/>
    </source>
</evidence>
<dbReference type="Proteomes" id="UP000807504">
    <property type="component" value="Unassembled WGS sequence"/>
</dbReference>
<evidence type="ECO:0000256" key="1">
    <source>
        <dbReference type="SAM" id="MobiDB-lite"/>
    </source>
</evidence>
<proteinExistence type="predicted"/>
<evidence type="ECO:0000313" key="3">
    <source>
        <dbReference type="Proteomes" id="UP000807504"/>
    </source>
</evidence>
<keyword evidence="3" id="KW-1185">Reference proteome</keyword>
<dbReference type="EMBL" id="JABXBU010000015">
    <property type="protein sequence ID" value="KAF8788219.1"/>
    <property type="molecule type" value="Genomic_DNA"/>
</dbReference>
<comment type="caution">
    <text evidence="2">The sequence shown here is derived from an EMBL/GenBank/DDBJ whole genome shotgun (WGS) entry which is preliminary data.</text>
</comment>